<dbReference type="Proteomes" id="UP000317648">
    <property type="component" value="Chromosome"/>
</dbReference>
<evidence type="ECO:0000256" key="1">
    <source>
        <dbReference type="SAM" id="MobiDB-lite"/>
    </source>
</evidence>
<feature type="compositionally biased region" description="Polar residues" evidence="1">
    <location>
        <begin position="119"/>
        <end position="134"/>
    </location>
</feature>
<feature type="region of interest" description="Disordered" evidence="1">
    <location>
        <begin position="76"/>
        <end position="338"/>
    </location>
</feature>
<sequence>MSNRSRFPIWPFICIAACLFVLCLMAPRVWREFQPSAQVSAETEYQADPIIEPLPAEMPSDTARFVSAYADENTHNPYASRGGSMPSFAIESSPRIKSTSRTNTAKPAKKPSSPVPSFGQFSSNAATVSASGPSSVPAKPTAKPSSAKPSFGQFSSNQATVSASGPSSVPAKPTAKRSSAKPSFGQFSSNQATVSASGPASVSAKPTAKPSSATPSFGQFSSNQATVSASGPASVSAKPTAKPSSATPSFGQFSSNQATVSASGPTTVPVEPPAREAAPTTSGGQFSASVATVSPAAPEPPPVAPRAPEAAPTTSGGSFAGTPASSPPLPPVSLNEPSVASAPIAPVAATPSIAAPNVAAPNVATPGLAAPNLPAADTNVAVKPSLPTESSVVLAPPAAVESSPETSPSDALVLQSEISESNFAEIAAANTAPEPPGGAIVSSEMEKVAAELVLPTIEAPALPEIEDVAINFAPLPAPDLSYAIDGSTAAPPATGGVPRLAAAAAEDRTLSPRRADLDLRAVVGARLGPLALSRRQCEPAMEPGLNDTAALGALAFDGRGSRLAWQLSGLSGAVETPALKMPATPLTMEALGICPAAIRPLVGARYAATEPPSLTPEVAPMQPEVEGSQAPLSLATPERSQPAGSTPGLEETPSLLSERKPEGQLDRSSPWPYPRALIDAAARLEQQEQTRDLGQRLHLELEKLAGLQSFDDDHAFGIGTRLYAISQEAWSLAARVPENAIKVDLQRLSYSLARRVETWLQVHRIAAQGFQVSRVSLEPEVLKQRLADVDRQIGRLKLAASWRRYLLLDELDKLALGSGVGVEPADLARSVISRIESSKLTREQEEFFSQPEFVALKYELSRWSIEPVDYSELLRTLEAYEDDNLTADARPLAESIMSLRWSSGDEVKTLGQRLETRYRNANVRVSASAELLNRFIPDPPTSTEPVYDDIQGAYVQGRSQTEAQIQVLCLPDTEKIRLALQAIGVVNSQTRAYRKPVTFFNRGVANYQAQKLVTIDRDGMHVWQAQADAQSRVNTFGMATDLDNVPLVNSLVRNYADQQRRSTAGAARREVEAKIENRVRREFDNEIRDRLIQGEQVWREKVLAPLYKLRLDPFPVDMQTTESQLAIRYRLGNLHQLGAHTPRPHEPTNCLASVQAHQSTFNNFVEQLQLDDKFFTLPDLCAELTRRIDGLPPIPTDELPDDVVLQFAESDAVRVLFEQDHVEMRLRLAMLSSGRRTWRNIEIRARYSPVVNGRTLDFERQDHIELIGRLGFRDQIALRGIFSRVFSKNQVLPIIKPEMVAGKPWQGTRISQLVIDDGWIGLAFGHDHEAPVAPLPAESDRPLPPQTARRPQHANFR</sequence>
<organism evidence="2 3">
    <name type="scientific">Lignipirellula cremea</name>
    <dbReference type="NCBI Taxonomy" id="2528010"/>
    <lineage>
        <taxon>Bacteria</taxon>
        <taxon>Pseudomonadati</taxon>
        <taxon>Planctomycetota</taxon>
        <taxon>Planctomycetia</taxon>
        <taxon>Pirellulales</taxon>
        <taxon>Pirellulaceae</taxon>
        <taxon>Lignipirellula</taxon>
    </lineage>
</organism>
<feature type="compositionally biased region" description="Polar residues" evidence="1">
    <location>
        <begin position="180"/>
        <end position="200"/>
    </location>
</feature>
<feature type="compositionally biased region" description="Polar residues" evidence="1">
    <location>
        <begin position="209"/>
        <end position="233"/>
    </location>
</feature>
<accession>A0A518DXU3</accession>
<evidence type="ECO:0000313" key="2">
    <source>
        <dbReference type="EMBL" id="QDU96663.1"/>
    </source>
</evidence>
<protein>
    <submittedName>
        <fullName evidence="2">Uncharacterized protein</fullName>
    </submittedName>
</protein>
<name>A0A518DXU3_9BACT</name>
<feature type="compositionally biased region" description="Polar residues" evidence="1">
    <location>
        <begin position="143"/>
        <end position="167"/>
    </location>
</feature>
<keyword evidence="3" id="KW-1185">Reference proteome</keyword>
<feature type="compositionally biased region" description="Low complexity" evidence="1">
    <location>
        <begin position="275"/>
        <end position="296"/>
    </location>
</feature>
<reference evidence="2 3" key="1">
    <citation type="submission" date="2019-02" db="EMBL/GenBank/DDBJ databases">
        <title>Deep-cultivation of Planctomycetes and their phenomic and genomic characterization uncovers novel biology.</title>
        <authorList>
            <person name="Wiegand S."/>
            <person name="Jogler M."/>
            <person name="Boedeker C."/>
            <person name="Pinto D."/>
            <person name="Vollmers J."/>
            <person name="Rivas-Marin E."/>
            <person name="Kohn T."/>
            <person name="Peeters S.H."/>
            <person name="Heuer A."/>
            <person name="Rast P."/>
            <person name="Oberbeckmann S."/>
            <person name="Bunk B."/>
            <person name="Jeske O."/>
            <person name="Meyerdierks A."/>
            <person name="Storesund J.E."/>
            <person name="Kallscheuer N."/>
            <person name="Luecker S."/>
            <person name="Lage O.M."/>
            <person name="Pohl T."/>
            <person name="Merkel B.J."/>
            <person name="Hornburger P."/>
            <person name="Mueller R.-W."/>
            <person name="Bruemmer F."/>
            <person name="Labrenz M."/>
            <person name="Spormann A.M."/>
            <person name="Op den Camp H."/>
            <person name="Overmann J."/>
            <person name="Amann R."/>
            <person name="Jetten M.S.M."/>
            <person name="Mascher T."/>
            <person name="Medema M.H."/>
            <person name="Devos D.P."/>
            <person name="Kaster A.-K."/>
            <person name="Ovreas L."/>
            <person name="Rohde M."/>
            <person name="Galperin M.Y."/>
            <person name="Jogler C."/>
        </authorList>
    </citation>
    <scope>NUCLEOTIDE SEQUENCE [LARGE SCALE GENOMIC DNA]</scope>
    <source>
        <strain evidence="2 3">Pla85_3_4</strain>
    </source>
</reference>
<feature type="compositionally biased region" description="Polar residues" evidence="1">
    <location>
        <begin position="242"/>
        <end position="266"/>
    </location>
</feature>
<evidence type="ECO:0000313" key="3">
    <source>
        <dbReference type="Proteomes" id="UP000317648"/>
    </source>
</evidence>
<dbReference type="KEGG" id="lcre:Pla8534_44840"/>
<proteinExistence type="predicted"/>
<feature type="region of interest" description="Disordered" evidence="1">
    <location>
        <begin position="1331"/>
        <end position="1357"/>
    </location>
</feature>
<gene>
    <name evidence="2" type="ORF">Pla8534_44840</name>
</gene>
<feature type="compositionally biased region" description="Polar residues" evidence="1">
    <location>
        <begin position="95"/>
        <end position="104"/>
    </location>
</feature>
<dbReference type="EMBL" id="CP036433">
    <property type="protein sequence ID" value="QDU96663.1"/>
    <property type="molecule type" value="Genomic_DNA"/>
</dbReference>
<feature type="region of interest" description="Disordered" evidence="1">
    <location>
        <begin position="613"/>
        <end position="672"/>
    </location>
</feature>